<evidence type="ECO:0000313" key="2">
    <source>
        <dbReference type="EMBL" id="SIT43750.1"/>
    </source>
</evidence>
<protein>
    <submittedName>
        <fullName evidence="2">Parallel beta-helix repeat protein</fullName>
    </submittedName>
</protein>
<name>A0A1N7S8M7_9BURK</name>
<dbReference type="Gene3D" id="2.160.20.10">
    <property type="entry name" value="Single-stranded right-handed beta-helix, Pectin lyase-like"/>
    <property type="match status" value="1"/>
</dbReference>
<dbReference type="AlphaFoldDB" id="A0A1N7S8M7"/>
<accession>A0A1N7S8M7</accession>
<dbReference type="SUPFAM" id="SSF51126">
    <property type="entry name" value="Pectin lyase-like"/>
    <property type="match status" value="1"/>
</dbReference>
<dbReference type="InterPro" id="IPR006626">
    <property type="entry name" value="PbH1"/>
</dbReference>
<dbReference type="InterPro" id="IPR039448">
    <property type="entry name" value="Beta_helix"/>
</dbReference>
<dbReference type="Proteomes" id="UP000187012">
    <property type="component" value="Unassembled WGS sequence"/>
</dbReference>
<organism evidence="2 3">
    <name type="scientific">Paraburkholderia ribeironis</name>
    <dbReference type="NCBI Taxonomy" id="1247936"/>
    <lineage>
        <taxon>Bacteria</taxon>
        <taxon>Pseudomonadati</taxon>
        <taxon>Pseudomonadota</taxon>
        <taxon>Betaproteobacteria</taxon>
        <taxon>Burkholderiales</taxon>
        <taxon>Burkholderiaceae</taxon>
        <taxon>Paraburkholderia</taxon>
    </lineage>
</organism>
<dbReference type="OrthoDB" id="4710199at2"/>
<evidence type="ECO:0000313" key="3">
    <source>
        <dbReference type="Proteomes" id="UP000187012"/>
    </source>
</evidence>
<keyword evidence="3" id="KW-1185">Reference proteome</keyword>
<gene>
    <name evidence="2" type="ORF">BN2475_450035</name>
</gene>
<sequence>MDGDSRRRSKCRCVRRRWWLHVIQGGASGGIFVFGGTNIAIAGNKVKATLADGIHITHGSQNVLVQGNTVTGNGDDMIAVVSYQGDRVLSRNVLVTGNALSGNYWGRGISVVGGADVTITGNTVQGVQRAAGVLVAQEDSWTTYGATNVLITNNVISDIQNSTNINNGLAPSQQAAIELDTGSGTVTFVSVTGNQVSRSAYAGFRALGNVCQFRVSGDAFTAIAGTPVSLLATGCSPAQISISGTNTLDGNALVPPAGFSATGTLNVTGADATLMPQIKTYLMQPQN</sequence>
<dbReference type="InterPro" id="IPR011050">
    <property type="entry name" value="Pectin_lyase_fold/virulence"/>
</dbReference>
<reference evidence="2 3" key="1">
    <citation type="submission" date="2016-12" db="EMBL/GenBank/DDBJ databases">
        <authorList>
            <person name="Song W.-J."/>
            <person name="Kurnit D.M."/>
        </authorList>
    </citation>
    <scope>NUCLEOTIDE SEQUENCE [LARGE SCALE GENOMIC DNA]</scope>
    <source>
        <strain evidence="2 3">STM7296</strain>
    </source>
</reference>
<feature type="domain" description="Right handed beta helix" evidence="1">
    <location>
        <begin position="30"/>
        <end position="219"/>
    </location>
</feature>
<dbReference type="EMBL" id="CYGX02000045">
    <property type="protein sequence ID" value="SIT43750.1"/>
    <property type="molecule type" value="Genomic_DNA"/>
</dbReference>
<dbReference type="Pfam" id="PF13229">
    <property type="entry name" value="Beta_helix"/>
    <property type="match status" value="1"/>
</dbReference>
<dbReference type="SMART" id="SM00710">
    <property type="entry name" value="PbH1"/>
    <property type="match status" value="6"/>
</dbReference>
<dbReference type="InterPro" id="IPR012334">
    <property type="entry name" value="Pectin_lyas_fold"/>
</dbReference>
<proteinExistence type="predicted"/>
<evidence type="ECO:0000259" key="1">
    <source>
        <dbReference type="Pfam" id="PF13229"/>
    </source>
</evidence>